<dbReference type="GO" id="GO:0003254">
    <property type="term" value="P:regulation of membrane depolarization"/>
    <property type="evidence" value="ECO:0007669"/>
    <property type="project" value="TreeGrafter"/>
</dbReference>
<dbReference type="SUPFAM" id="SSF51206">
    <property type="entry name" value="cAMP-binding domain-like"/>
    <property type="match status" value="1"/>
</dbReference>
<dbReference type="EMBL" id="CAMXCT020001336">
    <property type="protein sequence ID" value="CAL1142523.1"/>
    <property type="molecule type" value="Genomic_DNA"/>
</dbReference>
<dbReference type="GO" id="GO:0005249">
    <property type="term" value="F:voltage-gated potassium channel activity"/>
    <property type="evidence" value="ECO:0007669"/>
    <property type="project" value="TreeGrafter"/>
</dbReference>
<dbReference type="CDD" id="cd00038">
    <property type="entry name" value="CAP_ED"/>
    <property type="match status" value="1"/>
</dbReference>
<dbReference type="GO" id="GO:0098855">
    <property type="term" value="C:HCN channel complex"/>
    <property type="evidence" value="ECO:0007669"/>
    <property type="project" value="TreeGrafter"/>
</dbReference>
<keyword evidence="2" id="KW-0472">Membrane</keyword>
<feature type="transmembrane region" description="Helical" evidence="2">
    <location>
        <begin position="197"/>
        <end position="219"/>
    </location>
</feature>
<dbReference type="Pfam" id="PF20717">
    <property type="entry name" value="DUF6829"/>
    <property type="match status" value="1"/>
</dbReference>
<feature type="compositionally biased region" description="Low complexity" evidence="1">
    <location>
        <begin position="40"/>
        <end position="54"/>
    </location>
</feature>
<dbReference type="Gene3D" id="2.60.120.10">
    <property type="entry name" value="Jelly Rolls"/>
    <property type="match status" value="1"/>
</dbReference>
<evidence type="ECO:0000256" key="1">
    <source>
        <dbReference type="SAM" id="MobiDB-lite"/>
    </source>
</evidence>
<reference evidence="4" key="1">
    <citation type="submission" date="2022-10" db="EMBL/GenBank/DDBJ databases">
        <authorList>
            <person name="Chen Y."/>
            <person name="Dougan E. K."/>
            <person name="Chan C."/>
            <person name="Rhodes N."/>
            <person name="Thang M."/>
        </authorList>
    </citation>
    <scope>NUCLEOTIDE SEQUENCE</scope>
</reference>
<gene>
    <name evidence="4" type="ORF">C1SCF055_LOCUS16242</name>
</gene>
<feature type="region of interest" description="Disordered" evidence="1">
    <location>
        <begin position="652"/>
        <end position="728"/>
    </location>
</feature>
<dbReference type="PANTHER" id="PTHR45689">
    <property type="entry name" value="I[[H]] CHANNEL, ISOFORM E"/>
    <property type="match status" value="1"/>
</dbReference>
<evidence type="ECO:0000313" key="5">
    <source>
        <dbReference type="EMBL" id="CAL4776460.1"/>
    </source>
</evidence>
<evidence type="ECO:0000313" key="4">
    <source>
        <dbReference type="EMBL" id="CAI3989148.1"/>
    </source>
</evidence>
<dbReference type="GO" id="GO:0035725">
    <property type="term" value="P:sodium ion transmembrane transport"/>
    <property type="evidence" value="ECO:0007669"/>
    <property type="project" value="TreeGrafter"/>
</dbReference>
<feature type="region of interest" description="Disordered" evidence="1">
    <location>
        <begin position="28"/>
        <end position="97"/>
    </location>
</feature>
<feature type="compositionally biased region" description="Polar residues" evidence="1">
    <location>
        <begin position="28"/>
        <end position="39"/>
    </location>
</feature>
<evidence type="ECO:0000259" key="3">
    <source>
        <dbReference type="PROSITE" id="PS50042"/>
    </source>
</evidence>
<dbReference type="Gene3D" id="1.10.287.70">
    <property type="match status" value="1"/>
</dbReference>
<feature type="compositionally biased region" description="Basic and acidic residues" evidence="1">
    <location>
        <begin position="702"/>
        <end position="724"/>
    </location>
</feature>
<feature type="transmembrane region" description="Helical" evidence="2">
    <location>
        <begin position="309"/>
        <end position="337"/>
    </location>
</feature>
<keyword evidence="2" id="KW-1133">Transmembrane helix</keyword>
<dbReference type="EMBL" id="CAMXCT010001336">
    <property type="protein sequence ID" value="CAI3989148.1"/>
    <property type="molecule type" value="Genomic_DNA"/>
</dbReference>
<organism evidence="4">
    <name type="scientific">Cladocopium goreaui</name>
    <dbReference type="NCBI Taxonomy" id="2562237"/>
    <lineage>
        <taxon>Eukaryota</taxon>
        <taxon>Sar</taxon>
        <taxon>Alveolata</taxon>
        <taxon>Dinophyceae</taxon>
        <taxon>Suessiales</taxon>
        <taxon>Symbiodiniaceae</taxon>
        <taxon>Cladocopium</taxon>
    </lineage>
</organism>
<dbReference type="InterPro" id="IPR051413">
    <property type="entry name" value="K/Na_HCN_channel"/>
</dbReference>
<comment type="caution">
    <text evidence="4">The sequence shown here is derived from an EMBL/GenBank/DDBJ whole genome shotgun (WGS) entry which is preliminary data.</text>
</comment>
<dbReference type="InterPro" id="IPR000595">
    <property type="entry name" value="cNMP-bd_dom"/>
</dbReference>
<name>A0A9P1FUQ4_9DINO</name>
<keyword evidence="6" id="KW-1185">Reference proteome</keyword>
<reference evidence="5 6" key="2">
    <citation type="submission" date="2024-05" db="EMBL/GenBank/DDBJ databases">
        <authorList>
            <person name="Chen Y."/>
            <person name="Shah S."/>
            <person name="Dougan E. K."/>
            <person name="Thang M."/>
            <person name="Chan C."/>
        </authorList>
    </citation>
    <scope>NUCLEOTIDE SEQUENCE [LARGE SCALE GENOMIC DNA]</scope>
</reference>
<dbReference type="AlphaFoldDB" id="A0A9P1FUQ4"/>
<evidence type="ECO:0000313" key="6">
    <source>
        <dbReference type="Proteomes" id="UP001152797"/>
    </source>
</evidence>
<feature type="domain" description="Cyclic nucleotide-binding" evidence="3">
    <location>
        <begin position="498"/>
        <end position="591"/>
    </location>
</feature>
<accession>A0A9P1FUQ4</accession>
<sequence>MIPPDLLSNLDGIEKELHDCIQSVSDQIQSVRQSLAPDTSSGRRMSSRSSSPGPSHRRLREPAALMAHRGAKAERKQQPKVAPTVSAKAGGHGTDSTQLRLHGRWMDLATQAAEAPTQDNKKKLNRRMALSSSEGDDTRRMESRILGVRVPMTSEPFHPHGAFRICWDLSAMVLIFGDTVLLPLALAWDVSMGVDNLFSSVLLCSFWLSLTFWTLDLLINLNTAVYRKGALVVSRSRILLSYAKGWLLFDCLLLSFDVVYVSSQSAVSGEFRLLRVTRILRLLRLLRMLKLTKVNNIIEESAANSGRQWVTVVIAIINTTVFMIVCVHLLTCMWWWVGRSMSGPVIEDPSYDSWVVRAGAHIVDHWVQYLHAMRWIVNSPSPPDLAADSGVERGFDIVVSVFVIAVIGSAVSKISSTLAELRAMNEARNRRRREVRQYLSSQHVSFELVSRIMRFVDYRLEKFSSTQLDTSLISPTLQLELYVGQRSNYVLEMPIFKLLTECYHDVFGSVCAALQKNVYEKGENVFIAGSWVSCLYITATGHYAYIEGFDTDGESLEFSKTRWFGELSLYAEGTLHQSTLIAESFAETFTLTGQDLAECVKQSRGCMSMFCDYAKDFVAAMQGTASKCGDEDQVHVAAECCRKNQHYQELYPDPKTRLHNIQIPTTNSNGGDSDRSQELMPWEGDNLEQGDSNTPGRASRNGSKESMESVKEEEFREHEGERALRRSSATKLTDPGLLGWLTALSELDQSLAARLQELLPELNTEFSPHIVFEQNAERDRAESSCISIMSLWKDRYDIFTQPQAPNVKLRPEQWQELQDLVNWIDPDLEQIQAVLVLLAIRGLGKSKSVLQQMPRDNRRPEKAVLHLMESQKNVVPSVFWLGPRALSFITDALAVHELFNLAQMLQGENLPANIAQLRDCIAEKGQDIFRFYIFFLLGFMSGIAAGQGSRFMNGRNASSVISGVRLLKRLMECNPTAIYWGYLEERAQKLRVNFYSAEDLVLIRLSCLARAQDEKDYLLLRTSWDALKARERVALTDHFLADGIQEQAFVLEFLPNCMANAKANSTVGLVGLLGVLVDLLNNLNTSLESMPPMEKMIPVDLSEMAEFIAVVQNRFVFLTCVSRCQLQFVGQRVYLKMTGSNWGRTTDPDSDMTSLAYTLQDILQKQEVLEAYIMRKHEDSGPSAAHLVVEEDVHEDFKALERSSSMAVQQMVF</sequence>
<dbReference type="OrthoDB" id="421731at2759"/>
<proteinExistence type="predicted"/>
<evidence type="ECO:0000256" key="2">
    <source>
        <dbReference type="SAM" id="Phobius"/>
    </source>
</evidence>
<dbReference type="InterPro" id="IPR049232">
    <property type="entry name" value="DUF6829"/>
</dbReference>
<dbReference type="PANTHER" id="PTHR45689:SF5">
    <property type="entry name" value="I[[H]] CHANNEL, ISOFORM E"/>
    <property type="match status" value="1"/>
</dbReference>
<dbReference type="EMBL" id="CAMXCT030001336">
    <property type="protein sequence ID" value="CAL4776460.1"/>
    <property type="molecule type" value="Genomic_DNA"/>
</dbReference>
<feature type="transmembrane region" description="Helical" evidence="2">
    <location>
        <begin position="397"/>
        <end position="423"/>
    </location>
</feature>
<dbReference type="Proteomes" id="UP001152797">
    <property type="component" value="Unassembled WGS sequence"/>
</dbReference>
<feature type="transmembrane region" description="Helical" evidence="2">
    <location>
        <begin position="165"/>
        <end position="185"/>
    </location>
</feature>
<dbReference type="PROSITE" id="PS50042">
    <property type="entry name" value="CNMP_BINDING_3"/>
    <property type="match status" value="1"/>
</dbReference>
<dbReference type="InterPro" id="IPR014710">
    <property type="entry name" value="RmlC-like_jellyroll"/>
</dbReference>
<protein>
    <submittedName>
        <fullName evidence="5">Cyclic nucleotide-gated cation channel alpha-4</fullName>
    </submittedName>
</protein>
<keyword evidence="2" id="KW-0812">Transmembrane</keyword>
<dbReference type="SUPFAM" id="SSF81324">
    <property type="entry name" value="Voltage-gated potassium channels"/>
    <property type="match status" value="1"/>
</dbReference>
<feature type="region of interest" description="Disordered" evidence="1">
    <location>
        <begin position="113"/>
        <end position="135"/>
    </location>
</feature>
<feature type="transmembrane region" description="Helical" evidence="2">
    <location>
        <begin position="239"/>
        <end position="261"/>
    </location>
</feature>
<feature type="compositionally biased region" description="Polar residues" evidence="1">
    <location>
        <begin position="662"/>
        <end position="671"/>
    </location>
</feature>
<dbReference type="InterPro" id="IPR018490">
    <property type="entry name" value="cNMP-bd_dom_sf"/>
</dbReference>